<proteinExistence type="predicted"/>
<keyword evidence="1" id="KW-0732">Signal</keyword>
<protein>
    <recommendedName>
        <fullName evidence="4">DUF2460 domain-containing protein</fullName>
    </recommendedName>
</protein>
<evidence type="ECO:0000256" key="1">
    <source>
        <dbReference type="SAM" id="SignalP"/>
    </source>
</evidence>
<evidence type="ECO:0008006" key="4">
    <source>
        <dbReference type="Google" id="ProtNLM"/>
    </source>
</evidence>
<dbReference type="EMBL" id="JBHULH010000012">
    <property type="protein sequence ID" value="MFD2568628.1"/>
    <property type="molecule type" value="Genomic_DNA"/>
</dbReference>
<keyword evidence="3" id="KW-1185">Reference proteome</keyword>
<feature type="chain" id="PRO_5045576534" description="DUF2460 domain-containing protein" evidence="1">
    <location>
        <begin position="20"/>
        <end position="1125"/>
    </location>
</feature>
<sequence length="1125" mass="129955">MAKRTAFLLLCFVGFFAQAQISSSDFRSKKIIVTKDTIRFDSVPINPQRFKVLSNQNKVLFPSEYQILFNDAILIIDSKKYREITIEYFRFPEFLTRVYSPFDKRLIVPNNSNTGTLYSLTTNKKATELKLFDGLKTSGYISRGLTVGNNQSTVTNSSMDLTIEGKLSDKVSIRANIFDTNIPLQDNGYSQSITDFDRIFIELFSEDWRVKAGDLSLNNQQSYFLRFEKQVAGLEVEANINKNTNVLASGAVVRGQFTSYNFVGVEGNQGPYKIFGPNNEPNIVIIGGSERVFVNGSQIRRGPNEDYTIDYNIGEIRFNTKFPITNDMRIRVEFQFSNRNYTRFITYEKARYSGENFQIAGYFYNENDVKNQPIQLSLTDAQKQILANAGNNPDLMVAESAFPDTFDPNKILYRRIQVGSVEVFEYSTNENDQLFNVRFTNVGSNQGDYVLDQTLATGNVFAYVGPNLGDYNPIVQLTAPEKLQIAMVNSQYKPSEKTSLSAELAFSNNDRNLFSSIDNNQNTGAATKLNWQQTLLDKKWQLLSHADYLFIHKNFNTIQRFQAVEFNRDWNLVNPQGNQSLLDLGLTLKNKENDYLTYAFKQLEFSDNYKGSKHVLNSQMKLDSTSFYVHSSFLDNNSEIQENTFLRIKGGLEHSFKRSWAGAFVNIESNDGTLNTTQEALSTNHRFKEYEGYIGVGDSTKVFAKFGINYRDNDSIRSNQFTQINNRKTFYADTRLIQNERTSLSIYANYRITENAFTDDEKALNSRVVYNQRFFNNFLNIGASYETSSGNVARQDFVYVEVEPGQGFYTWIDYNNNGIQEFDEFEIAQFQDQANYLRVPLPNLRFIATQRAKWNQSISLDAKQWSQKTGIKKVLSHFSNQFFLSINNEQERVGNSFNLNPFDLDETKQISLNYNIRNSLHFNRGLQRYSTSYTYSTSENKQQFLIGNQDIDTKVHQLTFQHKLGKYWLLDLLGKVAENNLETENFLNRNYQIDELELSPKFSYELNQSNRFSAFYHYKTKENQLQSFEELKQQKLGVEYFYTGKEKSQFNANFTAFFNDFQGDSNSPVGYQMLEGLQEGTNYTWTFLWSQKLNSFLNLNFNYRGRKSENSKTIHTGNIQLRAIF</sequence>
<accession>A0ABW5LUX0</accession>
<organism evidence="2 3">
    <name type="scientific">Pseudotenacibaculum haliotis</name>
    <dbReference type="NCBI Taxonomy" id="1862138"/>
    <lineage>
        <taxon>Bacteria</taxon>
        <taxon>Pseudomonadati</taxon>
        <taxon>Bacteroidota</taxon>
        <taxon>Flavobacteriia</taxon>
        <taxon>Flavobacteriales</taxon>
        <taxon>Flavobacteriaceae</taxon>
        <taxon>Pseudotenacibaculum</taxon>
    </lineage>
</organism>
<comment type="caution">
    <text evidence="2">The sequence shown here is derived from an EMBL/GenBank/DDBJ whole genome shotgun (WGS) entry which is preliminary data.</text>
</comment>
<evidence type="ECO:0000313" key="2">
    <source>
        <dbReference type="EMBL" id="MFD2568628.1"/>
    </source>
</evidence>
<evidence type="ECO:0000313" key="3">
    <source>
        <dbReference type="Proteomes" id="UP001597508"/>
    </source>
</evidence>
<gene>
    <name evidence="2" type="ORF">ACFSRZ_14720</name>
</gene>
<dbReference type="RefSeq" id="WP_379667336.1">
    <property type="nucleotide sequence ID" value="NZ_JBHULH010000012.1"/>
</dbReference>
<dbReference type="Proteomes" id="UP001597508">
    <property type="component" value="Unassembled WGS sequence"/>
</dbReference>
<feature type="signal peptide" evidence="1">
    <location>
        <begin position="1"/>
        <end position="19"/>
    </location>
</feature>
<reference evidence="3" key="1">
    <citation type="journal article" date="2019" name="Int. J. Syst. Evol. Microbiol.">
        <title>The Global Catalogue of Microorganisms (GCM) 10K type strain sequencing project: providing services to taxonomists for standard genome sequencing and annotation.</title>
        <authorList>
            <consortium name="The Broad Institute Genomics Platform"/>
            <consortium name="The Broad Institute Genome Sequencing Center for Infectious Disease"/>
            <person name="Wu L."/>
            <person name="Ma J."/>
        </authorList>
    </citation>
    <scope>NUCLEOTIDE SEQUENCE [LARGE SCALE GENOMIC DNA]</scope>
    <source>
        <strain evidence="3">KCTC 52127</strain>
    </source>
</reference>
<name>A0ABW5LUX0_9FLAO</name>